<keyword evidence="3 7" id="KW-0347">Helicase</keyword>
<sequence>MSKLDLEKKLETYFGYSSFRQGQKEIIEDILNRQDVMGVLPTGSGKSICYQLPALLQEGLTVVVSPLISLMMDQVKQLKALNIKNVVAINSFMEPKQRKKIWNELHRYQLIYISPELLQRPNLQRKLNQVGVRLFVVDEAHCISQWGHEFRPDYLKLKEIISSLGDPTVLALSATVTEIVQRDILTFLNRPNMTKHLYPIDKPNIAFCVEHMSGDKEKQERIVSLLNSYSVPTIIYFSSRLEAENISALLSSQTNRRVAFYHGGMESHDRIIIQQQFMNGQLDAICCTSAFGMGINKKNVRLVIHYHLTPQIEAYIQEVGRAGRDNKASVSLLLFSEGDVYLPKNIIKGELPTKGEISSVFNHLKAMVEENISLPSSDQENVLLFQLTESKWRFLRYQLEKHGILTEENEILYSDKKWKEAYHAICKKCEERFLIKDKQLKEVMEWVYHTGGCLRKKLYQDFQQTFTPAKEQCCTNCGFSWENWKPKQLQQTRESQYSWEEKLKKLLLVEQLS</sequence>
<feature type="domain" description="Helicase ATP-binding" evidence="5">
    <location>
        <begin position="27"/>
        <end position="194"/>
    </location>
</feature>
<protein>
    <submittedName>
        <fullName evidence="7">RecQ family ATP-dependent DNA helicase</fullName>
        <ecNumber evidence="7">3.6.4.12</ecNumber>
    </submittedName>
</protein>
<evidence type="ECO:0000256" key="4">
    <source>
        <dbReference type="ARBA" id="ARBA00022840"/>
    </source>
</evidence>
<evidence type="ECO:0000256" key="1">
    <source>
        <dbReference type="ARBA" id="ARBA00022741"/>
    </source>
</evidence>
<dbReference type="InterPro" id="IPR001650">
    <property type="entry name" value="Helicase_C-like"/>
</dbReference>
<name>A0ABW5Q557_9BACI</name>
<dbReference type="SUPFAM" id="SSF52540">
    <property type="entry name" value="P-loop containing nucleoside triphosphate hydrolases"/>
    <property type="match status" value="1"/>
</dbReference>
<evidence type="ECO:0000256" key="3">
    <source>
        <dbReference type="ARBA" id="ARBA00022806"/>
    </source>
</evidence>
<keyword evidence="2 7" id="KW-0378">Hydrolase</keyword>
<gene>
    <name evidence="7" type="ORF">ACFSUN_18255</name>
</gene>
<dbReference type="InterPro" id="IPR014001">
    <property type="entry name" value="Helicase_ATP-bd"/>
</dbReference>
<dbReference type="SMART" id="SM00487">
    <property type="entry name" value="DEXDc"/>
    <property type="match status" value="1"/>
</dbReference>
<dbReference type="Pfam" id="PF00270">
    <property type="entry name" value="DEAD"/>
    <property type="match status" value="1"/>
</dbReference>
<dbReference type="Proteomes" id="UP001597451">
    <property type="component" value="Unassembled WGS sequence"/>
</dbReference>
<feature type="domain" description="Helicase C-terminal" evidence="6">
    <location>
        <begin position="221"/>
        <end position="368"/>
    </location>
</feature>
<dbReference type="Gene3D" id="3.40.50.300">
    <property type="entry name" value="P-loop containing nucleotide triphosphate hydrolases"/>
    <property type="match status" value="2"/>
</dbReference>
<dbReference type="GO" id="GO:0003678">
    <property type="term" value="F:DNA helicase activity"/>
    <property type="evidence" value="ECO:0007669"/>
    <property type="project" value="UniProtKB-EC"/>
</dbReference>
<evidence type="ECO:0000313" key="7">
    <source>
        <dbReference type="EMBL" id="MFD2630715.1"/>
    </source>
</evidence>
<dbReference type="PROSITE" id="PS51192">
    <property type="entry name" value="HELICASE_ATP_BIND_1"/>
    <property type="match status" value="1"/>
</dbReference>
<dbReference type="PANTHER" id="PTHR13710">
    <property type="entry name" value="DNA HELICASE RECQ FAMILY MEMBER"/>
    <property type="match status" value="1"/>
</dbReference>
<dbReference type="PROSITE" id="PS51194">
    <property type="entry name" value="HELICASE_CTER"/>
    <property type="match status" value="1"/>
</dbReference>
<dbReference type="RefSeq" id="WP_379564231.1">
    <property type="nucleotide sequence ID" value="NZ_JBHUMX010000045.1"/>
</dbReference>
<keyword evidence="8" id="KW-1185">Reference proteome</keyword>
<dbReference type="GO" id="GO:0016787">
    <property type="term" value="F:hydrolase activity"/>
    <property type="evidence" value="ECO:0007669"/>
    <property type="project" value="UniProtKB-KW"/>
</dbReference>
<organism evidence="7 8">
    <name type="scientific">Oceanobacillus kapialis</name>
    <dbReference type="NCBI Taxonomy" id="481353"/>
    <lineage>
        <taxon>Bacteria</taxon>
        <taxon>Bacillati</taxon>
        <taxon>Bacillota</taxon>
        <taxon>Bacilli</taxon>
        <taxon>Bacillales</taxon>
        <taxon>Bacillaceae</taxon>
        <taxon>Oceanobacillus</taxon>
    </lineage>
</organism>
<dbReference type="CDD" id="cd17920">
    <property type="entry name" value="DEXHc_RecQ"/>
    <property type="match status" value="1"/>
</dbReference>
<accession>A0ABW5Q557</accession>
<reference evidence="8" key="1">
    <citation type="journal article" date="2019" name="Int. J. Syst. Evol. Microbiol.">
        <title>The Global Catalogue of Microorganisms (GCM) 10K type strain sequencing project: providing services to taxonomists for standard genome sequencing and annotation.</title>
        <authorList>
            <consortium name="The Broad Institute Genomics Platform"/>
            <consortium name="The Broad Institute Genome Sequencing Center for Infectious Disease"/>
            <person name="Wu L."/>
            <person name="Ma J."/>
        </authorList>
    </citation>
    <scope>NUCLEOTIDE SEQUENCE [LARGE SCALE GENOMIC DNA]</scope>
    <source>
        <strain evidence="8">TISTR 1858</strain>
    </source>
</reference>
<proteinExistence type="predicted"/>
<dbReference type="NCBIfam" id="TIGR00614">
    <property type="entry name" value="recQ_fam"/>
    <property type="match status" value="1"/>
</dbReference>
<comment type="caution">
    <text evidence="7">The sequence shown here is derived from an EMBL/GenBank/DDBJ whole genome shotgun (WGS) entry which is preliminary data.</text>
</comment>
<keyword evidence="1" id="KW-0547">Nucleotide-binding</keyword>
<evidence type="ECO:0000313" key="8">
    <source>
        <dbReference type="Proteomes" id="UP001597451"/>
    </source>
</evidence>
<dbReference type="InterPro" id="IPR027417">
    <property type="entry name" value="P-loop_NTPase"/>
</dbReference>
<dbReference type="InterPro" id="IPR011545">
    <property type="entry name" value="DEAD/DEAH_box_helicase_dom"/>
</dbReference>
<dbReference type="SMART" id="SM00490">
    <property type="entry name" value="HELICc"/>
    <property type="match status" value="1"/>
</dbReference>
<evidence type="ECO:0000259" key="6">
    <source>
        <dbReference type="PROSITE" id="PS51194"/>
    </source>
</evidence>
<keyword evidence="4" id="KW-0067">ATP-binding</keyword>
<dbReference type="EC" id="3.6.4.12" evidence="7"/>
<dbReference type="InterPro" id="IPR004589">
    <property type="entry name" value="DNA_helicase_ATP-dep_RecQ"/>
</dbReference>
<dbReference type="EMBL" id="JBHUMX010000045">
    <property type="protein sequence ID" value="MFD2630715.1"/>
    <property type="molecule type" value="Genomic_DNA"/>
</dbReference>
<dbReference type="Pfam" id="PF00271">
    <property type="entry name" value="Helicase_C"/>
    <property type="match status" value="1"/>
</dbReference>
<evidence type="ECO:0000256" key="2">
    <source>
        <dbReference type="ARBA" id="ARBA00022801"/>
    </source>
</evidence>
<evidence type="ECO:0000259" key="5">
    <source>
        <dbReference type="PROSITE" id="PS51192"/>
    </source>
</evidence>
<dbReference type="PANTHER" id="PTHR13710:SF84">
    <property type="entry name" value="ATP-DEPENDENT DNA HELICASE RECS-RELATED"/>
    <property type="match status" value="1"/>
</dbReference>